<gene>
    <name evidence="1" type="ORF">HX095_06225</name>
</gene>
<dbReference type="GeneID" id="78400993"/>
<reference evidence="1" key="1">
    <citation type="submission" date="2020-06" db="EMBL/GenBank/DDBJ databases">
        <authorList>
            <person name="Dong N."/>
        </authorList>
    </citation>
    <scope>NUCLEOTIDE SEQUENCE</scope>
    <source>
        <strain evidence="1">210</strain>
    </source>
</reference>
<sequence>MKKFEEGDYYLSPEGFRIFTEQYLKRRGYCCKSGCKHCPYGYDKKTDKIKNKK</sequence>
<protein>
    <submittedName>
        <fullName evidence="1">Uncharacterized protein</fullName>
    </submittedName>
</protein>
<dbReference type="Pfam" id="PF17653">
    <property type="entry name" value="DUF5522"/>
    <property type="match status" value="1"/>
</dbReference>
<reference evidence="1" key="2">
    <citation type="journal article" date="2022" name="Sci. Total Environ.">
        <title>Prevalence, transmission, and molecular epidemiology of tet(X)-positive bacteria among humans, animals, and environmental niches in China: An epidemiological, and genomic-based study.</title>
        <authorList>
            <person name="Dong N."/>
            <person name="Zeng Y."/>
            <person name="Cai C."/>
            <person name="Sun C."/>
            <person name="Lu J."/>
            <person name="Liu C."/>
            <person name="Zhou H."/>
            <person name="Sun Q."/>
            <person name="Shu L."/>
            <person name="Wang H."/>
            <person name="Wang Y."/>
            <person name="Wang S."/>
            <person name="Wu C."/>
            <person name="Chan E.W."/>
            <person name="Chen G."/>
            <person name="Shen Z."/>
            <person name="Chen S."/>
            <person name="Zhang R."/>
        </authorList>
    </citation>
    <scope>NUCLEOTIDE SEQUENCE</scope>
    <source>
        <strain evidence="1">210</strain>
    </source>
</reference>
<dbReference type="AlphaFoldDB" id="A0AAW7DFW5"/>
<dbReference type="EMBL" id="JACALR010000002">
    <property type="protein sequence ID" value="MDM1550808.1"/>
    <property type="molecule type" value="Genomic_DNA"/>
</dbReference>
<dbReference type="InterPro" id="IPR040807">
    <property type="entry name" value="DUF5522"/>
</dbReference>
<comment type="caution">
    <text evidence="1">The sequence shown here is derived from an EMBL/GenBank/DDBJ whole genome shotgun (WGS) entry which is preliminary data.</text>
</comment>
<organism evidence="1 2">
    <name type="scientific">Empedobacter falsenii</name>
    <dbReference type="NCBI Taxonomy" id="343874"/>
    <lineage>
        <taxon>Bacteria</taxon>
        <taxon>Pseudomonadati</taxon>
        <taxon>Bacteroidota</taxon>
        <taxon>Flavobacteriia</taxon>
        <taxon>Flavobacteriales</taxon>
        <taxon>Weeksellaceae</taxon>
        <taxon>Empedobacter</taxon>
    </lineage>
</organism>
<evidence type="ECO:0000313" key="2">
    <source>
        <dbReference type="Proteomes" id="UP001173578"/>
    </source>
</evidence>
<dbReference type="RefSeq" id="WP_180906370.1">
    <property type="nucleotide sequence ID" value="NZ_CP040908.1"/>
</dbReference>
<evidence type="ECO:0000313" key="1">
    <source>
        <dbReference type="EMBL" id="MDM1550808.1"/>
    </source>
</evidence>
<accession>A0AAW7DFW5</accession>
<proteinExistence type="predicted"/>
<dbReference type="Proteomes" id="UP001173578">
    <property type="component" value="Unassembled WGS sequence"/>
</dbReference>
<name>A0AAW7DFW5_9FLAO</name>